<feature type="compositionally biased region" description="Basic and acidic residues" evidence="1">
    <location>
        <begin position="100"/>
        <end position="115"/>
    </location>
</feature>
<feature type="region of interest" description="Disordered" evidence="1">
    <location>
        <begin position="1"/>
        <end position="58"/>
    </location>
</feature>
<evidence type="ECO:0000313" key="3">
    <source>
        <dbReference type="Proteomes" id="UP000007304"/>
    </source>
</evidence>
<dbReference type="GeneID" id="20311269"/>
<dbReference type="HOGENOM" id="CLU_1981612_0_0_1"/>
<evidence type="ECO:0000256" key="1">
    <source>
        <dbReference type="SAM" id="MobiDB-lite"/>
    </source>
</evidence>
<dbReference type="RefSeq" id="XP_009159086.1">
    <property type="nucleotide sequence ID" value="XM_009160838.1"/>
</dbReference>
<organism evidence="2 3">
    <name type="scientific">Exophiala dermatitidis (strain ATCC 34100 / CBS 525.76 / NIH/UT8656)</name>
    <name type="common">Black yeast</name>
    <name type="synonym">Wangiella dermatitidis</name>
    <dbReference type="NCBI Taxonomy" id="858893"/>
    <lineage>
        <taxon>Eukaryota</taxon>
        <taxon>Fungi</taxon>
        <taxon>Dikarya</taxon>
        <taxon>Ascomycota</taxon>
        <taxon>Pezizomycotina</taxon>
        <taxon>Eurotiomycetes</taxon>
        <taxon>Chaetothyriomycetidae</taxon>
        <taxon>Chaetothyriales</taxon>
        <taxon>Herpotrichiellaceae</taxon>
        <taxon>Exophiala</taxon>
    </lineage>
</organism>
<feature type="region of interest" description="Disordered" evidence="1">
    <location>
        <begin position="99"/>
        <end position="126"/>
    </location>
</feature>
<name>H6C1T8_EXODN</name>
<dbReference type="AlphaFoldDB" id="H6C1T8"/>
<dbReference type="EMBL" id="JH226134">
    <property type="protein sequence ID" value="EHY58625.1"/>
    <property type="molecule type" value="Genomic_DNA"/>
</dbReference>
<protein>
    <submittedName>
        <fullName evidence="2">Uncharacterized protein</fullName>
    </submittedName>
</protein>
<dbReference type="VEuPathDB" id="FungiDB:HMPREF1120_06630"/>
<dbReference type="InParanoid" id="H6C1T8"/>
<gene>
    <name evidence="2" type="ORF">HMPREF1120_06630</name>
</gene>
<keyword evidence="3" id="KW-1185">Reference proteome</keyword>
<proteinExistence type="predicted"/>
<sequence>MSRNNSGVVVRNHPIPNNATHRPKAGSGAGAEAKDGDGDGGDAAEAKDGDGDGGDAAAAAALSSSPVLYLYLSSTKRDRQYEYACADNFAEWPTACVSGKEVRERERERGRDSSRPFRFSGARGAK</sequence>
<reference evidence="2" key="1">
    <citation type="submission" date="2011-07" db="EMBL/GenBank/DDBJ databases">
        <title>The Genome Sequence of Exophiala (Wangiella) dermatitidis NIH/UT8656.</title>
        <authorList>
            <consortium name="The Broad Institute Genome Sequencing Platform"/>
            <person name="Cuomo C."/>
            <person name="Wang Z."/>
            <person name="Hunicke-Smith S."/>
            <person name="Szanislo P.J."/>
            <person name="Earl A."/>
            <person name="Young S.K."/>
            <person name="Zeng Q."/>
            <person name="Gargeya S."/>
            <person name="Fitzgerald M."/>
            <person name="Haas B."/>
            <person name="Abouelleil A."/>
            <person name="Alvarado L."/>
            <person name="Arachchi H.M."/>
            <person name="Berlin A."/>
            <person name="Brown A."/>
            <person name="Chapman S.B."/>
            <person name="Chen Z."/>
            <person name="Dunbar C."/>
            <person name="Freedman E."/>
            <person name="Gearin G."/>
            <person name="Gellesch M."/>
            <person name="Goldberg J."/>
            <person name="Griggs A."/>
            <person name="Gujja S."/>
            <person name="Heiman D."/>
            <person name="Howarth C."/>
            <person name="Larson L."/>
            <person name="Lui A."/>
            <person name="MacDonald P.J.P."/>
            <person name="Montmayeur A."/>
            <person name="Murphy C."/>
            <person name="Neiman D."/>
            <person name="Pearson M."/>
            <person name="Priest M."/>
            <person name="Roberts A."/>
            <person name="Saif S."/>
            <person name="Shea T."/>
            <person name="Shenoy N."/>
            <person name="Sisk P."/>
            <person name="Stolte C."/>
            <person name="Sykes S."/>
            <person name="Wortman J."/>
            <person name="Nusbaum C."/>
            <person name="Birren B."/>
        </authorList>
    </citation>
    <scope>NUCLEOTIDE SEQUENCE</scope>
    <source>
        <strain evidence="2">NIH/UT8656</strain>
    </source>
</reference>
<evidence type="ECO:0000313" key="2">
    <source>
        <dbReference type="EMBL" id="EHY58625.1"/>
    </source>
</evidence>
<accession>H6C1T8</accession>
<dbReference type="Proteomes" id="UP000007304">
    <property type="component" value="Unassembled WGS sequence"/>
</dbReference>